<sequence length="588" mass="60777">MTTAPHAPTRTRVDPDASDDELVLATRAGDSRAYGVLWDRHAPAAKRAARAITNSIDPEDLVSEAFAKTFSAIRNGGGPTDAFRPYLFAAVRSAAATWGGKQKDIPLEYIDDLPVDDSEDSLDLLSDKSLLSTAFKDLPERWRTLLWYLEVEGMKPREIAPLMGMTPNAVSVLAARAREGFKIAWLHAHIKEPGRDEECRWACERIVAQERKRHVPRADRARFDAHLDGCRRCTMASAEVAQASSKLRAVLLPVLLGGPAAAAYSAGSPAPAGAAVDPVGTVARWGVVVGGVILVGTLAVGVVAVAAQLAGQGAPGVEDPPSALVVESPSPIVTPVAEPAPVAEPQPVAEPTPVPPPLIPATEDPPASDLLTDLLTVPGVPSVPVRPSIPPTSGPTDPVIPKPLDRVVTVVWEVTDASAVPPAITGTATPGAQIDILDEGGAVIATTTADGAGAFSVSLGPDTLRQGMSIAARQTSPTTGAQTNSDAVGPLDFAVPTVVDSGTNTSRVDADGDGAEDDVELTLQGIEGATVSVAIDGAPPTEALLTTGSTVVGLLDVPLGSHDVVVRYLDPATGALGLAERQRIVVVP</sequence>
<organism evidence="8 9">
    <name type="scientific">Microbacterium hydrocarbonoxydans</name>
    <dbReference type="NCBI Taxonomy" id="273678"/>
    <lineage>
        <taxon>Bacteria</taxon>
        <taxon>Bacillati</taxon>
        <taxon>Actinomycetota</taxon>
        <taxon>Actinomycetes</taxon>
        <taxon>Micrococcales</taxon>
        <taxon>Microbacteriaceae</taxon>
        <taxon>Microbacterium</taxon>
    </lineage>
</organism>
<dbReference type="InterPro" id="IPR041498">
    <property type="entry name" value="Big_6"/>
</dbReference>
<evidence type="ECO:0000259" key="6">
    <source>
        <dbReference type="Pfam" id="PF08281"/>
    </source>
</evidence>
<dbReference type="InterPro" id="IPR039425">
    <property type="entry name" value="RNA_pol_sigma-70-like"/>
</dbReference>
<dbReference type="Gene3D" id="2.60.40.10">
    <property type="entry name" value="Immunoglobulins"/>
    <property type="match status" value="1"/>
</dbReference>
<proteinExistence type="inferred from homology"/>
<dbReference type="Pfam" id="PF08281">
    <property type="entry name" value="Sigma70_r4_2"/>
    <property type="match status" value="1"/>
</dbReference>
<evidence type="ECO:0000256" key="5">
    <source>
        <dbReference type="ARBA" id="ARBA00023163"/>
    </source>
</evidence>
<accession>A0A1H4QBU4</accession>
<dbReference type="Proteomes" id="UP000183750">
    <property type="component" value="Unassembled WGS sequence"/>
</dbReference>
<dbReference type="PANTHER" id="PTHR43133:SF8">
    <property type="entry name" value="RNA POLYMERASE SIGMA FACTOR HI_1459-RELATED"/>
    <property type="match status" value="1"/>
</dbReference>
<dbReference type="GO" id="GO:0003677">
    <property type="term" value="F:DNA binding"/>
    <property type="evidence" value="ECO:0007669"/>
    <property type="project" value="UniProtKB-KW"/>
</dbReference>
<comment type="similarity">
    <text evidence="1">Belongs to the sigma-70 factor family. ECF subfamily.</text>
</comment>
<dbReference type="AlphaFoldDB" id="A0A1H4QBU4"/>
<dbReference type="NCBIfam" id="TIGR02937">
    <property type="entry name" value="sigma70-ECF"/>
    <property type="match status" value="1"/>
</dbReference>
<feature type="domain" description="Bacterial Ig" evidence="7">
    <location>
        <begin position="423"/>
        <end position="475"/>
    </location>
</feature>
<dbReference type="Pfam" id="PF17936">
    <property type="entry name" value="Big_6"/>
    <property type="match status" value="1"/>
</dbReference>
<reference evidence="9" key="1">
    <citation type="submission" date="2016-10" db="EMBL/GenBank/DDBJ databases">
        <authorList>
            <person name="Varghese N."/>
            <person name="Submissions S."/>
        </authorList>
    </citation>
    <scope>NUCLEOTIDE SEQUENCE [LARGE SCALE GENOMIC DNA]</scope>
    <source>
        <strain evidence="9">DSM 16089</strain>
    </source>
</reference>
<dbReference type="PANTHER" id="PTHR43133">
    <property type="entry name" value="RNA POLYMERASE ECF-TYPE SIGMA FACTO"/>
    <property type="match status" value="1"/>
</dbReference>
<dbReference type="EMBL" id="FNSQ01000005">
    <property type="protein sequence ID" value="SEC17115.1"/>
    <property type="molecule type" value="Genomic_DNA"/>
</dbReference>
<protein>
    <submittedName>
        <fullName evidence="8">RNA polymerase sigma factor, sigma-70 family</fullName>
    </submittedName>
</protein>
<dbReference type="InterPro" id="IPR036388">
    <property type="entry name" value="WH-like_DNA-bd_sf"/>
</dbReference>
<evidence type="ECO:0000256" key="3">
    <source>
        <dbReference type="ARBA" id="ARBA00023082"/>
    </source>
</evidence>
<keyword evidence="3" id="KW-0731">Sigma factor</keyword>
<dbReference type="SUPFAM" id="SSF88946">
    <property type="entry name" value="Sigma2 domain of RNA polymerase sigma factors"/>
    <property type="match status" value="1"/>
</dbReference>
<dbReference type="RefSeq" id="WP_060928104.1">
    <property type="nucleotide sequence ID" value="NZ_FNSQ01000005.1"/>
</dbReference>
<evidence type="ECO:0000256" key="4">
    <source>
        <dbReference type="ARBA" id="ARBA00023125"/>
    </source>
</evidence>
<dbReference type="InterPro" id="IPR014284">
    <property type="entry name" value="RNA_pol_sigma-70_dom"/>
</dbReference>
<evidence type="ECO:0000313" key="9">
    <source>
        <dbReference type="Proteomes" id="UP000183750"/>
    </source>
</evidence>
<keyword evidence="9" id="KW-1185">Reference proteome</keyword>
<dbReference type="Gene3D" id="1.10.10.10">
    <property type="entry name" value="Winged helix-like DNA-binding domain superfamily/Winged helix DNA-binding domain"/>
    <property type="match status" value="1"/>
</dbReference>
<dbReference type="GO" id="GO:0005975">
    <property type="term" value="P:carbohydrate metabolic process"/>
    <property type="evidence" value="ECO:0007669"/>
    <property type="project" value="UniProtKB-ARBA"/>
</dbReference>
<dbReference type="InterPro" id="IPR013249">
    <property type="entry name" value="RNA_pol_sigma70_r4_t2"/>
</dbReference>
<name>A0A1H4QBU4_9MICO</name>
<gene>
    <name evidence="8" type="ORF">SAMN04489807_3058</name>
</gene>
<keyword evidence="2" id="KW-0805">Transcription regulation</keyword>
<dbReference type="GO" id="GO:0006352">
    <property type="term" value="P:DNA-templated transcription initiation"/>
    <property type="evidence" value="ECO:0007669"/>
    <property type="project" value="InterPro"/>
</dbReference>
<dbReference type="InterPro" id="IPR013325">
    <property type="entry name" value="RNA_pol_sigma_r2"/>
</dbReference>
<evidence type="ECO:0000256" key="1">
    <source>
        <dbReference type="ARBA" id="ARBA00010641"/>
    </source>
</evidence>
<dbReference type="GO" id="GO:0016987">
    <property type="term" value="F:sigma factor activity"/>
    <property type="evidence" value="ECO:0007669"/>
    <property type="project" value="UniProtKB-KW"/>
</dbReference>
<dbReference type="SUPFAM" id="SSF88659">
    <property type="entry name" value="Sigma3 and sigma4 domains of RNA polymerase sigma factors"/>
    <property type="match status" value="1"/>
</dbReference>
<dbReference type="InterPro" id="IPR013783">
    <property type="entry name" value="Ig-like_fold"/>
</dbReference>
<dbReference type="Gene3D" id="1.10.1740.10">
    <property type="match status" value="1"/>
</dbReference>
<keyword evidence="5" id="KW-0804">Transcription</keyword>
<feature type="domain" description="RNA polymerase sigma factor 70 region 4 type 2" evidence="6">
    <location>
        <begin position="132"/>
        <end position="179"/>
    </location>
</feature>
<dbReference type="InterPro" id="IPR013324">
    <property type="entry name" value="RNA_pol_sigma_r3/r4-like"/>
</dbReference>
<evidence type="ECO:0000259" key="7">
    <source>
        <dbReference type="Pfam" id="PF17936"/>
    </source>
</evidence>
<keyword evidence="4" id="KW-0238">DNA-binding</keyword>
<evidence type="ECO:0000256" key="2">
    <source>
        <dbReference type="ARBA" id="ARBA00023015"/>
    </source>
</evidence>
<evidence type="ECO:0000313" key="8">
    <source>
        <dbReference type="EMBL" id="SEC17115.1"/>
    </source>
</evidence>